<evidence type="ECO:0000259" key="2">
    <source>
        <dbReference type="Pfam" id="PF08174"/>
    </source>
</evidence>
<dbReference type="InterPro" id="IPR011993">
    <property type="entry name" value="PH-like_dom_sf"/>
</dbReference>
<dbReference type="PANTHER" id="PTHR21538:SF23">
    <property type="entry name" value="ANILLIN"/>
    <property type="match status" value="1"/>
</dbReference>
<feature type="non-terminal residue" evidence="3">
    <location>
        <position position="1"/>
    </location>
</feature>
<sequence>FQCGCVRGGDWVCVLGSPRGFDFSDIHSRAPAGNFEMGRKRGHPNAIDLPQQTAESKEIIYENMKISSEIRSDEPKIPSVSDVLITSTTQNIELENEHDRNGNHAISKSSTVKEICYGFDQKYLFPQRSETSLSVRSDLYNVRKPYNSRVKETNADPLWGSCFELHPDFDEFQNQNIDGSKNTAPSPKILHNKESSDPDITQISNMSGQKLVSASNEHFCIGVNLYRIYFYGVMQSGLHNGVYRASDDCLATVCGEACVNSHFVPRWRSLSLSAQNFNHAAILTKSEHMNTAVNEKVVSISENDLSTSDTRFSSKYSHNNSPEILLIASEHQKRTPKNSHDCISLTEQSSNLLLSSVHSNKSFNDSVSWGNITPSVDLHISVSSGNDITTEEDIPLTYMMLNTDHNPGCDFNQTQIKREEYVKDKANVEQNIKVELSKDDLKKNCFVTQHTIIYPVSHLEMQCFPNNTYEFKYEDAKDRKDGDTQTAILHRDQYSQTKELIVTQSAEDMNRAVSVLNIMLQRRLNNGGNQNGSFTQEGLNSFYSTPPGRPKSPQKILNFQSFAKTNELNDFVDKSDAPLSNSKHLSIEPELFKIKKKTAVVAKQQYGYIESKENLLRRYCHENSCEKTSQKSGSDGRSTIRDRLPRGQTRKLASLFETMSDAANVEMLQEIDHLKRRGKSVPPNIINKTCHREPEVNIRERFRDLTIPCKRNGFEEQFVRDKRIVQSSVRSIVNRFESVSAPNKYQSSPRTLQVDITPQKPIHQKQYSQSSSPRSDEWNEYVSRGNPSYNLPHDITSCANVWDQQQYELGLHKGITSLKRYDSSYSRLPNEFLSRDPSYTLQTHIRQMNYSPEIQSNYHMAVITDEKHSYEKKLDSEIVDHVAEVEKAFDFVNKISLYHDLEREYRKSPNGDIPARFSPIVYSPLPSIGEQLTTYEHKNPIMKSAKLGTHMITTDPMATSTPLDDSPAANSRMHTSASYMSNRSGISSITASTAQEIIQLQQSDIGLQTIKQEIMIQEGQIAQASEQNYLYLDVSYAFVILLKTDEQVEATQTVTLMDTRALRVSKVHFPDQIRFTNLPVDFKVLLEIYALKISENRRSDDYSCSMLKNKAKSLLSPSKKTCCNESIVGSSEFTCCGHICLNRDTIGMQKFYLDGAVYPLEGTIEIESRCTTLPPTIEIDFRGFLTMYQIIAGLGSWARYWAVLRCGVVQFWKYPDDEISEKPALACMDLSKCTDKEIGHAPHEICSRPNAFTVDLLVPKSASLIEKKRFAYQCAVICRHEGALQCLVECPEWDTGGTSRIVMICLKQDLL</sequence>
<dbReference type="GO" id="GO:0031106">
    <property type="term" value="P:septin ring organization"/>
    <property type="evidence" value="ECO:0007669"/>
    <property type="project" value="TreeGrafter"/>
</dbReference>
<gene>
    <name evidence="3" type="ORF">X798_01113</name>
</gene>
<feature type="compositionally biased region" description="Polar residues" evidence="1">
    <location>
        <begin position="740"/>
        <end position="756"/>
    </location>
</feature>
<dbReference type="GO" id="GO:0000915">
    <property type="term" value="P:actomyosin contractile ring assembly"/>
    <property type="evidence" value="ECO:0007669"/>
    <property type="project" value="TreeGrafter"/>
</dbReference>
<organism evidence="3 4">
    <name type="scientific">Onchocerca flexuosa</name>
    <dbReference type="NCBI Taxonomy" id="387005"/>
    <lineage>
        <taxon>Eukaryota</taxon>
        <taxon>Metazoa</taxon>
        <taxon>Ecdysozoa</taxon>
        <taxon>Nematoda</taxon>
        <taxon>Chromadorea</taxon>
        <taxon>Rhabditida</taxon>
        <taxon>Spirurina</taxon>
        <taxon>Spiruromorpha</taxon>
        <taxon>Filarioidea</taxon>
        <taxon>Onchocercidae</taxon>
        <taxon>Onchocerca</taxon>
    </lineage>
</organism>
<dbReference type="PANTHER" id="PTHR21538">
    <property type="entry name" value="ANILLIN/RHOTEKIN RTKN"/>
    <property type="match status" value="1"/>
</dbReference>
<evidence type="ECO:0000313" key="3">
    <source>
        <dbReference type="EMBL" id="OZC11932.1"/>
    </source>
</evidence>
<dbReference type="Proteomes" id="UP000242913">
    <property type="component" value="Unassembled WGS sequence"/>
</dbReference>
<protein>
    <recommendedName>
        <fullName evidence="2">Anillin homology domain-containing protein</fullName>
    </recommendedName>
</protein>
<dbReference type="InterPro" id="IPR037840">
    <property type="entry name" value="PH_Anillin"/>
</dbReference>
<dbReference type="GO" id="GO:0000281">
    <property type="term" value="P:mitotic cytokinesis"/>
    <property type="evidence" value="ECO:0007669"/>
    <property type="project" value="TreeGrafter"/>
</dbReference>
<evidence type="ECO:0000256" key="1">
    <source>
        <dbReference type="SAM" id="MobiDB-lite"/>
    </source>
</evidence>
<name>A0A238C386_9BILA</name>
<proteinExistence type="predicted"/>
<dbReference type="SUPFAM" id="SSF50729">
    <property type="entry name" value="PH domain-like"/>
    <property type="match status" value="1"/>
</dbReference>
<dbReference type="Gene3D" id="2.30.29.30">
    <property type="entry name" value="Pleckstrin-homology domain (PH domain)/Phosphotyrosine-binding domain (PTB)"/>
    <property type="match status" value="1"/>
</dbReference>
<feature type="domain" description="Anillin homology" evidence="2">
    <location>
        <begin position="1028"/>
        <end position="1146"/>
    </location>
</feature>
<dbReference type="InterPro" id="IPR051364">
    <property type="entry name" value="Cytokinesis/Rho-signaling"/>
</dbReference>
<feature type="region of interest" description="Disordered" evidence="1">
    <location>
        <begin position="740"/>
        <end position="783"/>
    </location>
</feature>
<dbReference type="Pfam" id="PF08174">
    <property type="entry name" value="Anillin"/>
    <property type="match status" value="1"/>
</dbReference>
<reference evidence="3 4" key="1">
    <citation type="submission" date="2015-12" db="EMBL/GenBank/DDBJ databases">
        <title>Draft genome of the nematode, Onchocerca flexuosa.</title>
        <authorList>
            <person name="Mitreva M."/>
        </authorList>
    </citation>
    <scope>NUCLEOTIDE SEQUENCE [LARGE SCALE GENOMIC DNA]</scope>
    <source>
        <strain evidence="3">Red Deer</strain>
    </source>
</reference>
<keyword evidence="4" id="KW-1185">Reference proteome</keyword>
<dbReference type="EMBL" id="KZ269979">
    <property type="protein sequence ID" value="OZC11932.1"/>
    <property type="molecule type" value="Genomic_DNA"/>
</dbReference>
<evidence type="ECO:0000313" key="4">
    <source>
        <dbReference type="Proteomes" id="UP000242913"/>
    </source>
</evidence>
<dbReference type="InterPro" id="IPR012966">
    <property type="entry name" value="AHD"/>
</dbReference>
<dbReference type="GO" id="GO:0005826">
    <property type="term" value="C:actomyosin contractile ring"/>
    <property type="evidence" value="ECO:0007669"/>
    <property type="project" value="TreeGrafter"/>
</dbReference>
<accession>A0A238C386</accession>
<dbReference type="CDD" id="cd01263">
    <property type="entry name" value="PH_anillin"/>
    <property type="match status" value="1"/>
</dbReference>
<dbReference type="OrthoDB" id="5915976at2759"/>